<gene>
    <name evidence="1" type="ORF">BO95DRAFT_383462</name>
</gene>
<name>A0ACD1GH96_9EURO</name>
<evidence type="ECO:0000313" key="2">
    <source>
        <dbReference type="Proteomes" id="UP000249057"/>
    </source>
</evidence>
<organism evidence="1 2">
    <name type="scientific">Aspergillus brunneoviolaceus CBS 621.78</name>
    <dbReference type="NCBI Taxonomy" id="1450534"/>
    <lineage>
        <taxon>Eukaryota</taxon>
        <taxon>Fungi</taxon>
        <taxon>Dikarya</taxon>
        <taxon>Ascomycota</taxon>
        <taxon>Pezizomycotina</taxon>
        <taxon>Eurotiomycetes</taxon>
        <taxon>Eurotiomycetidae</taxon>
        <taxon>Eurotiales</taxon>
        <taxon>Aspergillaceae</taxon>
        <taxon>Aspergillus</taxon>
        <taxon>Aspergillus subgen. Circumdati</taxon>
    </lineage>
</organism>
<evidence type="ECO:0000313" key="1">
    <source>
        <dbReference type="EMBL" id="RAH48705.1"/>
    </source>
</evidence>
<dbReference type="EMBL" id="KZ825322">
    <property type="protein sequence ID" value="RAH48705.1"/>
    <property type="molecule type" value="Genomic_DNA"/>
</dbReference>
<reference evidence="1" key="1">
    <citation type="submission" date="2018-02" db="EMBL/GenBank/DDBJ databases">
        <title>The genomes of Aspergillus section Nigri reveals drivers in fungal speciation.</title>
        <authorList>
            <consortium name="DOE Joint Genome Institute"/>
            <person name="Vesth T.C."/>
            <person name="Nybo J."/>
            <person name="Theobald S."/>
            <person name="Brandl J."/>
            <person name="Frisvad J.C."/>
            <person name="Nielsen K.F."/>
            <person name="Lyhne E.K."/>
            <person name="Kogle M.E."/>
            <person name="Kuo A."/>
            <person name="Riley R."/>
            <person name="Clum A."/>
            <person name="Nolan M."/>
            <person name="Lipzen A."/>
            <person name="Salamov A."/>
            <person name="Henrissat B."/>
            <person name="Wiebenga A."/>
            <person name="De vries R.P."/>
            <person name="Grigoriev I.V."/>
            <person name="Mortensen U.H."/>
            <person name="Andersen M.R."/>
            <person name="Baker S.E."/>
        </authorList>
    </citation>
    <scope>NUCLEOTIDE SEQUENCE</scope>
    <source>
        <strain evidence="1">CBS 621.78</strain>
    </source>
</reference>
<sequence>MQPDSYGMMANVPGSDRSQPSGRVSHEADDDPRPTKKQRRQRPSLSCAECRRLKMKCDRQLPCSNCVRRRRTSFCNPGAADTAPSRGSDTPKKQRKSPAQAEHPPTQEDNAPRSPDIPRLDHPSIHIWDTPSQHDVSQHRGQAQNTAAEQGSADHSGRNSRQPPHNGNRRDDFEQLALFAHALQSDPLHESSSAASGRISLSGRSDRRNSGYQNPVPQPLGVAGQNGSYGTLMLGKGGRSKYLGPTAGSEWLKESETQDASDSPPVTRAPSPKIPDSVPSQPYRLTPGTTPIAFPFNVAASHVSTRELLSRLPTKEEAETLVGSYYRYCAWHHDVAPKASFQKTFDRVYKFAEGVSVSPRVNPQEIALVFIVLAQGTLFNIEMPNYDPSAEDWLHLSELALVKGRFFSNNMVAGLQTLHLMAHLHLHLDKGGRGDNAWPLWGLVMRLVQAMGMHRDGARWNLPPDVIEERRKVFWELNAADTFQAHCFSRPCAMNPEHCDVAFPSEPENATGEKSYSILRFELSQLSSEILHMAMKVHKPPYSAVTDLDIRLGEFERNLPFSLRCRAAFLSMPSRYPHVEAAIEASPEPSRRSMTISFQQMNLALNISETIINLHRPYYAKALYDINDRMRSVYAPSFLTVIERCAIIIAIVDDIHTRFPAVSTRQWNFWYHVFGSALCLGTLVLRDPSNPMAAFALTQLDAAINLFTSLIQHGANTPRYGRNLQWLARLRARASAKIASASTQPAAAQDDVGRRGDRDREDSEDVELLGWRTRLIERAGQGRQTIRTTIQLADETPTDSPHGIDVGSNPSPNDLHHHPFGVLQGDPSMIVAGSSLPVVTPDSTNELLQDFWDPMLLQDLLGSIPLG</sequence>
<accession>A0ACD1GH96</accession>
<proteinExistence type="predicted"/>
<dbReference type="Proteomes" id="UP000249057">
    <property type="component" value="Unassembled WGS sequence"/>
</dbReference>
<protein>
    <submittedName>
        <fullName evidence="1">Uncharacterized protein</fullName>
    </submittedName>
</protein>
<keyword evidence="2" id="KW-1185">Reference proteome</keyword>